<dbReference type="AlphaFoldDB" id="A0A7S4SSG6"/>
<feature type="region of interest" description="Disordered" evidence="1">
    <location>
        <begin position="1"/>
        <end position="60"/>
    </location>
</feature>
<name>A0A7S4SSG6_9STRA</name>
<feature type="compositionally biased region" description="Polar residues" evidence="1">
    <location>
        <begin position="267"/>
        <end position="276"/>
    </location>
</feature>
<evidence type="ECO:0000313" key="2">
    <source>
        <dbReference type="EMBL" id="CAE4654706.1"/>
    </source>
</evidence>
<feature type="compositionally biased region" description="Acidic residues" evidence="1">
    <location>
        <begin position="43"/>
        <end position="53"/>
    </location>
</feature>
<organism evidence="2">
    <name type="scientific">Ditylum brightwellii</name>
    <dbReference type="NCBI Taxonomy" id="49249"/>
    <lineage>
        <taxon>Eukaryota</taxon>
        <taxon>Sar</taxon>
        <taxon>Stramenopiles</taxon>
        <taxon>Ochrophyta</taxon>
        <taxon>Bacillariophyta</taxon>
        <taxon>Mediophyceae</taxon>
        <taxon>Lithodesmiophycidae</taxon>
        <taxon>Lithodesmiales</taxon>
        <taxon>Lithodesmiaceae</taxon>
        <taxon>Ditylum</taxon>
    </lineage>
</organism>
<protein>
    <submittedName>
        <fullName evidence="2">Uncharacterized protein</fullName>
    </submittedName>
</protein>
<proteinExistence type="predicted"/>
<evidence type="ECO:0000256" key="1">
    <source>
        <dbReference type="SAM" id="MobiDB-lite"/>
    </source>
</evidence>
<sequence>MMGGDEENDRIIPADNVVQDTATNAPAPLPPVEDPWAVPSTETNEEEEEEAPAEDTSNPLLRLRQSTTRLTSSILTSATNLETRLHLKQNVQSIDAKYNVSDSVSNTTKKLATAFGSLKLTERVSTVTTKVTEETSQLGTKTREIGAALNDAVARPVSIKIQEEVAPAVSRKCEDWGVNDSFRVAGQKVKELDEQIGLSAKTVQVSHATVEKLADGADWLSNNLAGEMPQETQDNAWDVSNDLSMEPATDAATERLEDTTDKEGFPSSFTKSENDE</sequence>
<reference evidence="2" key="1">
    <citation type="submission" date="2021-01" db="EMBL/GenBank/DDBJ databases">
        <authorList>
            <person name="Corre E."/>
            <person name="Pelletier E."/>
            <person name="Niang G."/>
            <person name="Scheremetjew M."/>
            <person name="Finn R."/>
            <person name="Kale V."/>
            <person name="Holt S."/>
            <person name="Cochrane G."/>
            <person name="Meng A."/>
            <person name="Brown T."/>
            <person name="Cohen L."/>
        </authorList>
    </citation>
    <scope>NUCLEOTIDE SEQUENCE</scope>
    <source>
        <strain evidence="2">GSO104</strain>
    </source>
</reference>
<gene>
    <name evidence="2" type="ORF">DBRI00130_LOCUS38884</name>
</gene>
<accession>A0A7S4SSG6</accession>
<feature type="region of interest" description="Disordered" evidence="1">
    <location>
        <begin position="237"/>
        <end position="276"/>
    </location>
</feature>
<feature type="compositionally biased region" description="Basic and acidic residues" evidence="1">
    <location>
        <begin position="252"/>
        <end position="264"/>
    </location>
</feature>
<dbReference type="EMBL" id="HBNS01053337">
    <property type="protein sequence ID" value="CAE4654706.1"/>
    <property type="molecule type" value="Transcribed_RNA"/>
</dbReference>